<proteinExistence type="inferred from homology"/>
<dbReference type="InterPro" id="IPR032675">
    <property type="entry name" value="LRR_dom_sf"/>
</dbReference>
<dbReference type="InterPro" id="IPR003591">
    <property type="entry name" value="Leu-rich_rpt_typical-subtyp"/>
</dbReference>
<evidence type="ECO:0000313" key="6">
    <source>
        <dbReference type="EMBL" id="RWR73558.1"/>
    </source>
</evidence>
<dbReference type="SMART" id="SM00369">
    <property type="entry name" value="LRR_TYP"/>
    <property type="match status" value="3"/>
</dbReference>
<comment type="caution">
    <text evidence="6">The sequence shown here is derived from an EMBL/GenBank/DDBJ whole genome shotgun (WGS) entry which is preliminary data.</text>
</comment>
<dbReference type="STRING" id="337451.A0A443N4V6"/>
<dbReference type="FunFam" id="3.80.10.10:FF:000041">
    <property type="entry name" value="LRR receptor-like serine/threonine-protein kinase ERECTA"/>
    <property type="match status" value="1"/>
</dbReference>
<dbReference type="OrthoDB" id="676979at2759"/>
<protein>
    <submittedName>
        <fullName evidence="6">Putative LRR receptor-like serine/threonine-protein kinase</fullName>
    </submittedName>
</protein>
<keyword evidence="4" id="KW-0677">Repeat</keyword>
<keyword evidence="2" id="KW-0433">Leucine-rich repeat</keyword>
<dbReference type="GO" id="GO:0016301">
    <property type="term" value="F:kinase activity"/>
    <property type="evidence" value="ECO:0007669"/>
    <property type="project" value="UniProtKB-KW"/>
</dbReference>
<gene>
    <name evidence="6" type="ORF">CKAN_00184900</name>
</gene>
<dbReference type="Proteomes" id="UP000283530">
    <property type="component" value="Unassembled WGS sequence"/>
</dbReference>
<evidence type="ECO:0000256" key="4">
    <source>
        <dbReference type="ARBA" id="ARBA00022737"/>
    </source>
</evidence>
<dbReference type="SUPFAM" id="SSF52058">
    <property type="entry name" value="L domain-like"/>
    <property type="match status" value="1"/>
</dbReference>
<dbReference type="GO" id="GO:0012505">
    <property type="term" value="C:endomembrane system"/>
    <property type="evidence" value="ECO:0007669"/>
    <property type="project" value="UniProtKB-SubCell"/>
</dbReference>
<organism evidence="6 7">
    <name type="scientific">Cinnamomum micranthum f. kanehirae</name>
    <dbReference type="NCBI Taxonomy" id="337451"/>
    <lineage>
        <taxon>Eukaryota</taxon>
        <taxon>Viridiplantae</taxon>
        <taxon>Streptophyta</taxon>
        <taxon>Embryophyta</taxon>
        <taxon>Tracheophyta</taxon>
        <taxon>Spermatophyta</taxon>
        <taxon>Magnoliopsida</taxon>
        <taxon>Magnoliidae</taxon>
        <taxon>Laurales</taxon>
        <taxon>Lauraceae</taxon>
        <taxon>Cinnamomum</taxon>
    </lineage>
</organism>
<evidence type="ECO:0000313" key="7">
    <source>
        <dbReference type="Proteomes" id="UP000283530"/>
    </source>
</evidence>
<keyword evidence="5" id="KW-0325">Glycoprotein</keyword>
<keyword evidence="6" id="KW-0808">Transferase</keyword>
<dbReference type="AlphaFoldDB" id="A0A443N4V6"/>
<reference evidence="6 7" key="1">
    <citation type="journal article" date="2019" name="Nat. Plants">
        <title>Stout camphor tree genome fills gaps in understanding of flowering plant genome evolution.</title>
        <authorList>
            <person name="Chaw S.M."/>
            <person name="Liu Y.C."/>
            <person name="Wu Y.W."/>
            <person name="Wang H.Y."/>
            <person name="Lin C.I."/>
            <person name="Wu C.S."/>
            <person name="Ke H.M."/>
            <person name="Chang L.Y."/>
            <person name="Hsu C.Y."/>
            <person name="Yang H.T."/>
            <person name="Sudianto E."/>
            <person name="Hsu M.H."/>
            <person name="Wu K.P."/>
            <person name="Wang L.N."/>
            <person name="Leebens-Mack J.H."/>
            <person name="Tsai I.J."/>
        </authorList>
    </citation>
    <scope>NUCLEOTIDE SEQUENCE [LARGE SCALE GENOMIC DNA]</scope>
    <source>
        <strain evidence="7">cv. Chaw 1501</strain>
        <tissue evidence="6">Young leaves</tissue>
    </source>
</reference>
<evidence type="ECO:0000256" key="5">
    <source>
        <dbReference type="ARBA" id="ARBA00023180"/>
    </source>
</evidence>
<keyword evidence="6" id="KW-0418">Kinase</keyword>
<dbReference type="PRINTS" id="PR00019">
    <property type="entry name" value="LEURICHRPT"/>
</dbReference>
<comment type="similarity">
    <text evidence="1">Belongs to the RLP family.</text>
</comment>
<dbReference type="PANTHER" id="PTHR48062">
    <property type="entry name" value="RECEPTOR-LIKE PROTEIN 14"/>
    <property type="match status" value="1"/>
</dbReference>
<evidence type="ECO:0000256" key="2">
    <source>
        <dbReference type="ARBA" id="ARBA00022614"/>
    </source>
</evidence>
<evidence type="ECO:0000256" key="3">
    <source>
        <dbReference type="ARBA" id="ARBA00022729"/>
    </source>
</evidence>
<keyword evidence="3" id="KW-0732">Signal</keyword>
<dbReference type="InterPro" id="IPR001611">
    <property type="entry name" value="Leu-rich_rpt"/>
</dbReference>
<dbReference type="PANTHER" id="PTHR48062:SF51">
    <property type="entry name" value="LRR RECEPTOR-LIKE SERINE_THREONINE-PROTEIN KINASE ERL1"/>
    <property type="match status" value="1"/>
</dbReference>
<keyword evidence="7" id="KW-1185">Reference proteome</keyword>
<dbReference type="GO" id="GO:0005886">
    <property type="term" value="C:plasma membrane"/>
    <property type="evidence" value="ECO:0007669"/>
    <property type="project" value="UniProtKB-SubCell"/>
</dbReference>
<dbReference type="Pfam" id="PF00560">
    <property type="entry name" value="LRR_1"/>
    <property type="match status" value="5"/>
</dbReference>
<sequence>MLYELDISDNYIFGELPPNMDTLFPNLILLNMSTNELQGAIPLSISKLQNLITLDLSQNNLSGEMPQRLNRNNTSLKFLKLSNNKLQGDILSKYSNLTELNHLFGFIPSWLPSLPNLALLLLGRNFFDGTIPTKLCQLQNLHILDLSYNKISGTIPSCLSNISSWMKEITIQIDKSLGPQFRNIMDTSTYLLVATPYTRIKTNLTIKGATLTYEGIPFSLITAIDLSMNQLIDSFPFQMGNLKELHFLNLSHNIPSGPFPESFKNLENIESLDLSHNKLVGMIPPQIVQLYLISTFSVAFNNISGVIPYEKQFSTFKESSYTGNHDLCGQPLQRNCSYNNRSQTQDGKGEEEDNSGILDHPMFFYSLVAVSLPSFAIRTGDGRFSGLWIGGLDAPNDYANAEKAHTDDALKLLFGYLNGITTIRKLRNRELEENEQRNA</sequence>
<keyword evidence="6" id="KW-0675">Receptor</keyword>
<dbReference type="EMBL" id="QPKB01000001">
    <property type="protein sequence ID" value="RWR73558.1"/>
    <property type="molecule type" value="Genomic_DNA"/>
</dbReference>
<dbReference type="Gene3D" id="3.80.10.10">
    <property type="entry name" value="Ribonuclease Inhibitor"/>
    <property type="match status" value="1"/>
</dbReference>
<dbReference type="InterPro" id="IPR051502">
    <property type="entry name" value="RLP_Defense_Trigger"/>
</dbReference>
<evidence type="ECO:0000256" key="1">
    <source>
        <dbReference type="ARBA" id="ARBA00009592"/>
    </source>
</evidence>
<name>A0A443N4V6_9MAGN</name>
<accession>A0A443N4V6</accession>